<evidence type="ECO:0000313" key="12">
    <source>
        <dbReference type="Proteomes" id="UP001501444"/>
    </source>
</evidence>
<accession>A0ABN3GQM8</accession>
<proteinExistence type="inferred from homology"/>
<evidence type="ECO:0000313" key="11">
    <source>
        <dbReference type="EMBL" id="GAA2358402.1"/>
    </source>
</evidence>
<feature type="domain" description="NADH:flavin oxidoreductase/NADH oxidase N-terminal" evidence="10">
    <location>
        <begin position="9"/>
        <end position="337"/>
    </location>
</feature>
<dbReference type="PRINTS" id="PR00411">
    <property type="entry name" value="PNDRDTASEI"/>
</dbReference>
<dbReference type="InterPro" id="IPR013785">
    <property type="entry name" value="Aldolase_TIM"/>
</dbReference>
<sequence>MTETQFPTLFSPFQLGSLTLRNRVVLAPHSTHYANRVESERLSAYLAERAKGGVGLIIHEPVIVHPSSLSRVGKIWGYDPDNGGEYRRTTDLVHEHGAGILCQLIHNGRQVDGFESGLPAWYPSVASRPGTSELTHEMTHGEIAEVVAGFARSARICREGGFDGVEIHAAHGYLLQAFLSPATNRRDDEYGGDVTNRTRIVRDVVAAIRAEVGSDFVVGIRVVGDEFQPGGLDTDGAGQVAEALAGAGGVDYFSVVSGALSSHDRIVPDMSFPRALNAPLAAPLRERVRPVPVLVTGRIAEPREAEEILAAGQADLVGIVRSAIADPRWVAKAQAGTTAQIRPCVYGNDCRDAIGARRALSCMVNPDAGTESRPARPVTVGSPRRVVVVGGGIAGMEAAVAAADRGDQVVLLERTDRLGGQLNLAAAAPIRAELARLTEHMTLRVAASGIDLRLGRPADADGVASLRPDLVVLATGATQPASRFGTGAVCSWDILADPAARPALRPDVVLFDESGGNGWPLFATAEVLIAAGHRLTVVSGAAAIGTAVEAASLPPLLRRLRAEILLTSTVERSGDGLTIRNLYSGATTERDSATLVVESGRRPLDHLAQQLRGAGLPVVVVGDALAPRRISTAIREGRAAVRAE</sequence>
<evidence type="ECO:0000256" key="2">
    <source>
        <dbReference type="ARBA" id="ARBA00001966"/>
    </source>
</evidence>
<comment type="similarity">
    <text evidence="3">In the N-terminal section; belongs to the NADH:flavin oxidoreductase/NADH oxidase family.</text>
</comment>
<gene>
    <name evidence="11" type="ORF">GCM10010170_052100</name>
</gene>
<dbReference type="Proteomes" id="UP001501444">
    <property type="component" value="Unassembled WGS sequence"/>
</dbReference>
<comment type="cofactor">
    <cofactor evidence="2">
        <name>[4Fe-4S] cluster</name>
        <dbReference type="ChEBI" id="CHEBI:49883"/>
    </cofactor>
</comment>
<keyword evidence="9" id="KW-0411">Iron-sulfur</keyword>
<dbReference type="Gene3D" id="3.50.50.60">
    <property type="entry name" value="FAD/NAD(P)-binding domain"/>
    <property type="match status" value="1"/>
</dbReference>
<evidence type="ECO:0000259" key="10">
    <source>
        <dbReference type="Pfam" id="PF00724"/>
    </source>
</evidence>
<evidence type="ECO:0000256" key="6">
    <source>
        <dbReference type="ARBA" id="ARBA00022723"/>
    </source>
</evidence>
<keyword evidence="4" id="KW-0285">Flavoprotein</keyword>
<keyword evidence="12" id="KW-1185">Reference proteome</keyword>
<dbReference type="Gene3D" id="3.40.50.720">
    <property type="entry name" value="NAD(P)-binding Rossmann-like Domain"/>
    <property type="match status" value="1"/>
</dbReference>
<keyword evidence="8" id="KW-0408">Iron</keyword>
<evidence type="ECO:0000256" key="7">
    <source>
        <dbReference type="ARBA" id="ARBA00023002"/>
    </source>
</evidence>
<dbReference type="InterPro" id="IPR036188">
    <property type="entry name" value="FAD/NAD-bd_sf"/>
</dbReference>
<keyword evidence="7" id="KW-0560">Oxidoreductase</keyword>
<dbReference type="PANTHER" id="PTHR42917">
    <property type="entry name" value="2,4-DIENOYL-COA REDUCTASE"/>
    <property type="match status" value="1"/>
</dbReference>
<dbReference type="Gene3D" id="3.20.20.70">
    <property type="entry name" value="Aldolase class I"/>
    <property type="match status" value="1"/>
</dbReference>
<dbReference type="SUPFAM" id="SSF51395">
    <property type="entry name" value="FMN-linked oxidoreductases"/>
    <property type="match status" value="1"/>
</dbReference>
<evidence type="ECO:0000256" key="9">
    <source>
        <dbReference type="ARBA" id="ARBA00023014"/>
    </source>
</evidence>
<comment type="caution">
    <text evidence="11">The sequence shown here is derived from an EMBL/GenBank/DDBJ whole genome shotgun (WGS) entry which is preliminary data.</text>
</comment>
<dbReference type="SUPFAM" id="SSF51971">
    <property type="entry name" value="Nucleotide-binding domain"/>
    <property type="match status" value="1"/>
</dbReference>
<dbReference type="Pfam" id="PF12831">
    <property type="entry name" value="FAD_oxidored"/>
    <property type="match status" value="1"/>
</dbReference>
<dbReference type="PANTHER" id="PTHR42917:SF2">
    <property type="entry name" value="2,4-DIENOYL-COA REDUCTASE [(2E)-ENOYL-COA-PRODUCING]"/>
    <property type="match status" value="1"/>
</dbReference>
<reference evidence="11 12" key="1">
    <citation type="journal article" date="2019" name="Int. J. Syst. Evol. Microbiol.">
        <title>The Global Catalogue of Microorganisms (GCM) 10K type strain sequencing project: providing services to taxonomists for standard genome sequencing and annotation.</title>
        <authorList>
            <consortium name="The Broad Institute Genomics Platform"/>
            <consortium name="The Broad Institute Genome Sequencing Center for Infectious Disease"/>
            <person name="Wu L."/>
            <person name="Ma J."/>
        </authorList>
    </citation>
    <scope>NUCLEOTIDE SEQUENCE [LARGE SCALE GENOMIC DNA]</scope>
    <source>
        <strain evidence="11 12">JCM 3272</strain>
    </source>
</reference>
<keyword evidence="5" id="KW-0288">FMN</keyword>
<dbReference type="InterPro" id="IPR051793">
    <property type="entry name" value="NADH:flavin_oxidoreductase"/>
</dbReference>
<dbReference type="RefSeq" id="WP_344615130.1">
    <property type="nucleotide sequence ID" value="NZ_BAAARV010000046.1"/>
</dbReference>
<evidence type="ECO:0000256" key="4">
    <source>
        <dbReference type="ARBA" id="ARBA00022630"/>
    </source>
</evidence>
<dbReference type="SUPFAM" id="SSF51905">
    <property type="entry name" value="FAD/NAD(P)-binding domain"/>
    <property type="match status" value="1"/>
</dbReference>
<evidence type="ECO:0000256" key="3">
    <source>
        <dbReference type="ARBA" id="ARBA00011048"/>
    </source>
</evidence>
<dbReference type="Pfam" id="PF00724">
    <property type="entry name" value="Oxidored_FMN"/>
    <property type="match status" value="1"/>
</dbReference>
<organism evidence="11 12">
    <name type="scientific">Dactylosporangium salmoneum</name>
    <dbReference type="NCBI Taxonomy" id="53361"/>
    <lineage>
        <taxon>Bacteria</taxon>
        <taxon>Bacillati</taxon>
        <taxon>Actinomycetota</taxon>
        <taxon>Actinomycetes</taxon>
        <taxon>Micromonosporales</taxon>
        <taxon>Micromonosporaceae</taxon>
        <taxon>Dactylosporangium</taxon>
    </lineage>
</organism>
<dbReference type="EMBL" id="BAAARV010000046">
    <property type="protein sequence ID" value="GAA2358402.1"/>
    <property type="molecule type" value="Genomic_DNA"/>
</dbReference>
<dbReference type="InterPro" id="IPR001155">
    <property type="entry name" value="OxRdtase_FMN_N"/>
</dbReference>
<evidence type="ECO:0000256" key="8">
    <source>
        <dbReference type="ARBA" id="ARBA00023004"/>
    </source>
</evidence>
<name>A0ABN3GQM8_9ACTN</name>
<comment type="cofactor">
    <cofactor evidence="1">
        <name>FMN</name>
        <dbReference type="ChEBI" id="CHEBI:58210"/>
    </cofactor>
</comment>
<evidence type="ECO:0000256" key="5">
    <source>
        <dbReference type="ARBA" id="ARBA00022643"/>
    </source>
</evidence>
<protein>
    <submittedName>
        <fullName evidence="11">FAD-dependent oxidoreductase</fullName>
    </submittedName>
</protein>
<evidence type="ECO:0000256" key="1">
    <source>
        <dbReference type="ARBA" id="ARBA00001917"/>
    </source>
</evidence>
<keyword evidence="6" id="KW-0479">Metal-binding</keyword>